<evidence type="ECO:0000313" key="6">
    <source>
        <dbReference type="EMBL" id="MBY84878.1"/>
    </source>
</evidence>
<dbReference type="OrthoDB" id="3542292at2759"/>
<evidence type="ECO:0000256" key="4">
    <source>
        <dbReference type="ARBA" id="ARBA00019905"/>
    </source>
</evidence>
<dbReference type="GO" id="GO:0005993">
    <property type="term" value="P:trehalose catabolic process"/>
    <property type="evidence" value="ECO:0007669"/>
    <property type="project" value="TreeGrafter"/>
</dbReference>
<dbReference type="PRINTS" id="PR00744">
    <property type="entry name" value="GLHYDRLASE37"/>
</dbReference>
<evidence type="ECO:0000313" key="8">
    <source>
        <dbReference type="RefSeq" id="XP_025409741.1"/>
    </source>
</evidence>
<dbReference type="InterPro" id="IPR008928">
    <property type="entry name" value="6-hairpin_glycosidase_sf"/>
</dbReference>
<evidence type="ECO:0000256" key="2">
    <source>
        <dbReference type="ARBA" id="ARBA00005615"/>
    </source>
</evidence>
<protein>
    <recommendedName>
        <fullName evidence="4 5">Trehalase</fullName>
        <ecNumber evidence="3 5">3.2.1.28</ecNumber>
    </recommendedName>
    <alternativeName>
        <fullName evidence="5">Alpha-trehalose glucohydrolase</fullName>
    </alternativeName>
</protein>
<comment type="similarity">
    <text evidence="2 5">Belongs to the glycosyl hydrolase 37 family.</text>
</comment>
<evidence type="ECO:0000256" key="5">
    <source>
        <dbReference type="RuleBase" id="RU361180"/>
    </source>
</evidence>
<keyword evidence="5" id="KW-0326">Glycosidase</keyword>
<name>A0A2S2R4I2_9HEMI</name>
<dbReference type="Proteomes" id="UP000694846">
    <property type="component" value="Unplaced"/>
</dbReference>
<dbReference type="Pfam" id="PF01204">
    <property type="entry name" value="Trehalase"/>
    <property type="match status" value="1"/>
</dbReference>
<sequence length="609" mass="72090">MKNSKMYRYLKCVITYMFLNIQLSLVQTLSRIPYQTLSKIPYQTLSKIPNQTPVYEICESSVYCQGELLDSVLLSNIYSKSTEFVDMQMKRNDSFLLSDFYRLKTMYEFENSIPLFLLQKFLRTNFKHVQLENWEPPDFKYYQPIFEYLKDNSYKEFLSGVNLIWKNLAKKVSRDVLDSPHHHSLMYVPNGFFVNMETQNDFGYWDTYWMIKGALICGMEQTVKGILENLLFMVKEHGYVLSRNRVYYKRRSEPPLLIQMMAIYQTYTNDTQFLIDNVQVLDQEMTFWLTQRSINVTSIGNMYSMTHYSYDTFNPRPESYADDVNISKQLKKKEDQDKYISRVKAAFESGWGFSSKHFHDRTPYDDLNKTMLKTNPLDFTYVELNSIMQSNANVLSKMYLFINDTIKSEFYKQIAHRFQIGINALLWNEEEKMWLDFDNLSGKSRNYFYASNLAPLWTGSYDEKLSKFYGDAAVDYLIRNQIINDDLVPRYICIPTSLYDSNLEWDYYNCWPQLQSMVIFGLQSTKSERAKKVAFNFANMWVYTNYVGYMQTRTLFQKYSAIKLGDDGNTTSSENRPKGYGVTVGLLFEIFHKWGHLLMTKNDEKKSKL</sequence>
<dbReference type="SUPFAM" id="SSF48208">
    <property type="entry name" value="Six-hairpin glycosidases"/>
    <property type="match status" value="1"/>
</dbReference>
<evidence type="ECO:0000256" key="1">
    <source>
        <dbReference type="ARBA" id="ARBA00001576"/>
    </source>
</evidence>
<evidence type="ECO:0000313" key="7">
    <source>
        <dbReference type="Proteomes" id="UP000694846"/>
    </source>
</evidence>
<accession>A0A2S2R4I2</accession>
<dbReference type="AlphaFoldDB" id="A0A2S2R4I2"/>
<comment type="catalytic activity">
    <reaction evidence="1 5">
        <text>alpha,alpha-trehalose + H2O = alpha-D-glucose + beta-D-glucose</text>
        <dbReference type="Rhea" id="RHEA:32675"/>
        <dbReference type="ChEBI" id="CHEBI:15377"/>
        <dbReference type="ChEBI" id="CHEBI:15903"/>
        <dbReference type="ChEBI" id="CHEBI:16551"/>
        <dbReference type="ChEBI" id="CHEBI:17925"/>
        <dbReference type="EC" id="3.2.1.28"/>
    </reaction>
</comment>
<dbReference type="Gene3D" id="1.50.10.10">
    <property type="match status" value="1"/>
</dbReference>
<dbReference type="InterPro" id="IPR001661">
    <property type="entry name" value="Glyco_hydro_37"/>
</dbReference>
<dbReference type="InterPro" id="IPR012341">
    <property type="entry name" value="6hp_glycosidase-like_sf"/>
</dbReference>
<dbReference type="RefSeq" id="XP_025409741.1">
    <property type="nucleotide sequence ID" value="XM_025553956.1"/>
</dbReference>
<keyword evidence="7" id="KW-1185">Reference proteome</keyword>
<dbReference type="PANTHER" id="PTHR23403">
    <property type="entry name" value="TREHALASE"/>
    <property type="match status" value="1"/>
</dbReference>
<dbReference type="EC" id="3.2.1.28" evidence="3 5"/>
<keyword evidence="5" id="KW-0378">Hydrolase</keyword>
<dbReference type="PANTHER" id="PTHR23403:SF1">
    <property type="entry name" value="TREHALASE"/>
    <property type="match status" value="1"/>
</dbReference>
<dbReference type="GO" id="GO:0004555">
    <property type="term" value="F:alpha,alpha-trehalase activity"/>
    <property type="evidence" value="ECO:0007669"/>
    <property type="project" value="UniProtKB-EC"/>
</dbReference>
<evidence type="ECO:0000256" key="3">
    <source>
        <dbReference type="ARBA" id="ARBA00012757"/>
    </source>
</evidence>
<dbReference type="EMBL" id="GGMS01015675">
    <property type="protein sequence ID" value="MBY84878.1"/>
    <property type="molecule type" value="Transcribed_RNA"/>
</dbReference>
<proteinExistence type="inferred from homology"/>
<reference evidence="6" key="1">
    <citation type="submission" date="2018-04" db="EMBL/GenBank/DDBJ databases">
        <title>Transcriptome assembly of Sipha flava.</title>
        <authorList>
            <person name="Scully E.D."/>
            <person name="Geib S.M."/>
            <person name="Palmer N.A."/>
            <person name="Koch K."/>
            <person name="Bradshaw J."/>
            <person name="Heng-Moss T."/>
            <person name="Sarath G."/>
        </authorList>
    </citation>
    <scope>NUCLEOTIDE SEQUENCE</scope>
</reference>
<gene>
    <name evidence="6" type="primary">tre1_0</name>
    <name evidence="8" type="synonym">LOC112683094</name>
    <name evidence="6" type="ORF">g.85315</name>
</gene>
<organism evidence="6">
    <name type="scientific">Sipha flava</name>
    <name type="common">yellow sugarcane aphid</name>
    <dbReference type="NCBI Taxonomy" id="143950"/>
    <lineage>
        <taxon>Eukaryota</taxon>
        <taxon>Metazoa</taxon>
        <taxon>Ecdysozoa</taxon>
        <taxon>Arthropoda</taxon>
        <taxon>Hexapoda</taxon>
        <taxon>Insecta</taxon>
        <taxon>Pterygota</taxon>
        <taxon>Neoptera</taxon>
        <taxon>Paraneoptera</taxon>
        <taxon>Hemiptera</taxon>
        <taxon>Sternorrhyncha</taxon>
        <taxon>Aphidomorpha</taxon>
        <taxon>Aphidoidea</taxon>
        <taxon>Aphididae</taxon>
        <taxon>Sipha</taxon>
    </lineage>
</organism>
<reference evidence="8" key="2">
    <citation type="submission" date="2025-04" db="UniProtKB">
        <authorList>
            <consortium name="RefSeq"/>
        </authorList>
    </citation>
    <scope>IDENTIFICATION</scope>
    <source>
        <tissue evidence="8">Whole body</tissue>
    </source>
</reference>